<name>A0ABR8MXA0_9BACL</name>
<keyword evidence="2" id="KW-1185">Reference proteome</keyword>
<evidence type="ECO:0000313" key="1">
    <source>
        <dbReference type="EMBL" id="MBD3920600.1"/>
    </source>
</evidence>
<evidence type="ECO:0000313" key="2">
    <source>
        <dbReference type="Proteomes" id="UP000609346"/>
    </source>
</evidence>
<comment type="caution">
    <text evidence="1">The sequence shown here is derived from an EMBL/GenBank/DDBJ whole genome shotgun (WGS) entry which is preliminary data.</text>
</comment>
<dbReference type="Proteomes" id="UP000609346">
    <property type="component" value="Unassembled WGS sequence"/>
</dbReference>
<dbReference type="Gene3D" id="3.40.630.30">
    <property type="match status" value="1"/>
</dbReference>
<dbReference type="Pfam" id="PF12746">
    <property type="entry name" value="GNAT_acetyltran"/>
    <property type="match status" value="1"/>
</dbReference>
<sequence>MFELSRDQFYKAAPLLDYGHPHPEVQSILENNNPGWVFVDQPDAPRTAFVWSKGMQGHYLIGDETNEACLSGLDAFVTTTIAPRMKDRGMNYFEISGHHDNWNLHSLFASRELQQPWDQIVYETACFEAHTMDTPDNLRVVNLRSQEWKLNEYDNKNFVYDHIHQFWETEEAFDEKGYGYAAIENSEVIGVCYSSFVTKQRHAVGVETLPRRSTEGWEPLWQVE</sequence>
<dbReference type="InterPro" id="IPR027365">
    <property type="entry name" value="GNAT_acetyltra_YdfB-like"/>
</dbReference>
<accession>A0ABR8MXA0</accession>
<proteinExistence type="predicted"/>
<organism evidence="1 2">
    <name type="scientific">Paenibacillus terricola</name>
    <dbReference type="NCBI Taxonomy" id="2763503"/>
    <lineage>
        <taxon>Bacteria</taxon>
        <taxon>Bacillati</taxon>
        <taxon>Bacillota</taxon>
        <taxon>Bacilli</taxon>
        <taxon>Bacillales</taxon>
        <taxon>Paenibacillaceae</taxon>
        <taxon>Paenibacillus</taxon>
    </lineage>
</organism>
<gene>
    <name evidence="1" type="ORF">H8B09_17685</name>
</gene>
<dbReference type="EMBL" id="JACXZA010000004">
    <property type="protein sequence ID" value="MBD3920600.1"/>
    <property type="molecule type" value="Genomic_DNA"/>
</dbReference>
<reference evidence="1 2" key="1">
    <citation type="submission" date="2020-09" db="EMBL/GenBank/DDBJ databases">
        <title>Paenibacillus sp. strain PR3 16S rRNA gene Genome sequencing and assembly.</title>
        <authorList>
            <person name="Kim J."/>
        </authorList>
    </citation>
    <scope>NUCLEOTIDE SEQUENCE [LARGE SCALE GENOMIC DNA]</scope>
    <source>
        <strain evidence="1 2">PR3</strain>
    </source>
</reference>
<protein>
    <submittedName>
        <fullName evidence="1">GNAT family N-acetyltransferase</fullName>
    </submittedName>
</protein>